<organism evidence="3">
    <name type="scientific">Brevibacillus laterosporus</name>
    <name type="common">Bacillus laterosporus</name>
    <dbReference type="NCBI Taxonomy" id="1465"/>
    <lineage>
        <taxon>Bacteria</taxon>
        <taxon>Bacillati</taxon>
        <taxon>Bacillota</taxon>
        <taxon>Bacilli</taxon>
        <taxon>Bacillales</taxon>
        <taxon>Paenibacillaceae</taxon>
        <taxon>Brevibacillus</taxon>
    </lineage>
</organism>
<evidence type="ECO:0000256" key="1">
    <source>
        <dbReference type="ARBA" id="ARBA00022737"/>
    </source>
</evidence>
<dbReference type="PANTHER" id="PTHR32305">
    <property type="match status" value="1"/>
</dbReference>
<dbReference type="AlphaFoldDB" id="A0A0F7EF43"/>
<evidence type="ECO:0000259" key="2">
    <source>
        <dbReference type="Pfam" id="PF25023"/>
    </source>
</evidence>
<reference evidence="3" key="1">
    <citation type="submission" date="2015-03" db="EMBL/GenBank/DDBJ databases">
        <title>MIGS Cultured Bacterial/Archaeal sample from Brevibacillus laterosporus.</title>
        <authorList>
            <person name="Zeng D."/>
            <person name="Zhu L."/>
            <person name="Dong G."/>
            <person name="Ye W."/>
            <person name="Ren D."/>
            <person name="Wu L."/>
            <person name="Xu J."/>
            <person name="Li G."/>
            <person name="Guo L."/>
        </authorList>
    </citation>
    <scope>NUCLEOTIDE SEQUENCE</scope>
    <source>
        <strain evidence="3">B9</strain>
    </source>
</reference>
<name>A0A0F7EF43_BRELA</name>
<dbReference type="EMBL" id="CP011074">
    <property type="protein sequence ID" value="AKF92334.1"/>
    <property type="molecule type" value="Genomic_DNA"/>
</dbReference>
<dbReference type="RefSeq" id="WP_031410844.1">
    <property type="nucleotide sequence ID" value="NZ_CP011074.1"/>
</dbReference>
<dbReference type="InterPro" id="IPR006530">
    <property type="entry name" value="YD"/>
</dbReference>
<dbReference type="InterPro" id="IPR056823">
    <property type="entry name" value="TEN-like_YD-shell"/>
</dbReference>
<proteinExistence type="predicted"/>
<sequence length="626" mass="71734">MVEQNATGEATHFAYDERGWMHKRTNARGQETHYRYDAVGQLIEQKDEVSTVRREYDTDGNLVTVQEEGAGTKHREYDLLGRVTACTDSYGNTIRYRYDENSQLTQTQLIYPDGKVVQYTYDVAGQLTEVKDWAGRRTTYTYDENGRLIKTVRPNGTIEHRSYDAAGQMLRLWDQNRQGVMLQKFSYVYNELGQVVQEEEKQYTYDALKRLVSGEWPGGRVWYSYDKGGNVTGIGTVETAPKKAMGYGKDNRLSHVNEQPVEMDADGNLLVWTENEQTHTYAYDARNRLVRTGQAHYTYDAEFVRTSMTWKGKTTRYVVDQEAVFSRVLMELGEDGSPKAYYVYGQGLIGREDAQGNYLSYHMDMRGSTTMLSDWSGRVTDRYSYGVYGELEQHDGTISQPFCYNGRDGVMTDPNGLYYMRARYYHPGLKRFLNRDILPGDVTEGQTFNRFAYVNGDPVGFIDPLGLAGLGTDDCPKRNKKSRKRFNFDKARKEGIKKIEEKYGGVIEDVTNRRTTLNPKDIKFMQSTISNQTGDYTVLNNANTFSKNPSKILELNPIRVWQDGTGNIWTLDHRRLGASRLAKLDEIPVQWASKAEVYKEAWKFSTEVEGKSVVLLLGKDLSQTIR</sequence>
<feature type="domain" description="Teneurin-like YD-shell" evidence="2">
    <location>
        <begin position="197"/>
        <end position="437"/>
    </location>
</feature>
<gene>
    <name evidence="3" type="ORF">EX87_00590</name>
</gene>
<dbReference type="Pfam" id="PF25023">
    <property type="entry name" value="TEN_YD-shell"/>
    <property type="match status" value="2"/>
</dbReference>
<protein>
    <recommendedName>
        <fullName evidence="2">Teneurin-like YD-shell domain-containing protein</fullName>
    </recommendedName>
</protein>
<dbReference type="NCBIfam" id="TIGR01643">
    <property type="entry name" value="YD_repeat_2x"/>
    <property type="match status" value="3"/>
</dbReference>
<keyword evidence="1" id="KW-0677">Repeat</keyword>
<feature type="domain" description="Teneurin-like YD-shell" evidence="2">
    <location>
        <begin position="11"/>
        <end position="153"/>
    </location>
</feature>
<dbReference type="NCBIfam" id="TIGR03696">
    <property type="entry name" value="Rhs_assc_core"/>
    <property type="match status" value="1"/>
</dbReference>
<dbReference type="InterPro" id="IPR022385">
    <property type="entry name" value="Rhs_assc_core"/>
</dbReference>
<dbReference type="InterPro" id="IPR050708">
    <property type="entry name" value="T6SS_VgrG/RHS"/>
</dbReference>
<accession>A0A0F7EF43</accession>
<dbReference type="PANTHER" id="PTHR32305:SF15">
    <property type="entry name" value="PROTEIN RHSA-RELATED"/>
    <property type="match status" value="1"/>
</dbReference>
<dbReference type="Gene3D" id="2.180.10.10">
    <property type="entry name" value="RHS repeat-associated core"/>
    <property type="match status" value="1"/>
</dbReference>
<evidence type="ECO:0000313" key="3">
    <source>
        <dbReference type="EMBL" id="AKF92334.1"/>
    </source>
</evidence>